<feature type="transmembrane region" description="Helical" evidence="6">
    <location>
        <begin position="161"/>
        <end position="181"/>
    </location>
</feature>
<evidence type="ECO:0000313" key="8">
    <source>
        <dbReference type="Proteomes" id="UP001299970"/>
    </source>
</evidence>
<accession>A0ABS9TSE7</accession>
<keyword evidence="4 6" id="KW-1133">Transmembrane helix</keyword>
<dbReference type="Pfam" id="PF09678">
    <property type="entry name" value="Caa3_CtaG"/>
    <property type="match status" value="1"/>
</dbReference>
<organism evidence="7 8">
    <name type="scientific">Pseudonocardia alaniniphila</name>
    <dbReference type="NCBI Taxonomy" id="75291"/>
    <lineage>
        <taxon>Bacteria</taxon>
        <taxon>Bacillati</taxon>
        <taxon>Actinomycetota</taxon>
        <taxon>Actinomycetes</taxon>
        <taxon>Pseudonocardiales</taxon>
        <taxon>Pseudonocardiaceae</taxon>
        <taxon>Pseudonocardia</taxon>
    </lineage>
</organism>
<feature type="transmembrane region" description="Helical" evidence="6">
    <location>
        <begin position="12"/>
        <end position="36"/>
    </location>
</feature>
<reference evidence="7 8" key="1">
    <citation type="submission" date="2022-03" db="EMBL/GenBank/DDBJ databases">
        <title>Pseudonocardia alaer sp. nov., a novel actinomycete isolated from reed forest soil.</title>
        <authorList>
            <person name="Wang L."/>
        </authorList>
    </citation>
    <scope>NUCLEOTIDE SEQUENCE [LARGE SCALE GENOMIC DNA]</scope>
    <source>
        <strain evidence="7 8">Y-16303</strain>
    </source>
</reference>
<dbReference type="RefSeq" id="WP_241042282.1">
    <property type="nucleotide sequence ID" value="NZ_BAAAJF010000038.1"/>
</dbReference>
<evidence type="ECO:0000256" key="1">
    <source>
        <dbReference type="ARBA" id="ARBA00004651"/>
    </source>
</evidence>
<sequence length="327" mass="35030">MIDDAPSWGAALALWRFSPVVDLLLALATVGYLLLVRRCGSGAGPGWPWPRTAAFLVAVAALVVALDGPVAAFSDVLFWVHMVQHLMLIMVAPVLLVWAQPWRLVHTAGGPRARAAVDRVVGSRVARWLTAPLLGLGLYAAVVILTHLTGFQQISATQPPIRAVELVLYLVSGYLLFLPLAGSEMSPWSPPHLLRFVLLALSMGVDTLTGVVLMLTPRPLASAYAAAHPGWGPSALADQEVAGAIMWFGGDVLMLVLMIAIAVRWGRARDQDQGFGTWIEGVRHRTLLGTAATDVDHVDDDESALRAYNEALAALHARTSGDKGDRP</sequence>
<evidence type="ECO:0000313" key="7">
    <source>
        <dbReference type="EMBL" id="MCH6171480.1"/>
    </source>
</evidence>
<evidence type="ECO:0000256" key="5">
    <source>
        <dbReference type="ARBA" id="ARBA00023136"/>
    </source>
</evidence>
<gene>
    <name evidence="7" type="ORF">MMF94_37805</name>
</gene>
<evidence type="ECO:0000256" key="6">
    <source>
        <dbReference type="SAM" id="Phobius"/>
    </source>
</evidence>
<keyword evidence="8" id="KW-1185">Reference proteome</keyword>
<evidence type="ECO:0000256" key="3">
    <source>
        <dbReference type="ARBA" id="ARBA00022692"/>
    </source>
</evidence>
<dbReference type="Proteomes" id="UP001299970">
    <property type="component" value="Unassembled WGS sequence"/>
</dbReference>
<feature type="transmembrane region" description="Helical" evidence="6">
    <location>
        <begin position="193"/>
        <end position="215"/>
    </location>
</feature>
<feature type="transmembrane region" description="Helical" evidence="6">
    <location>
        <begin position="48"/>
        <end position="66"/>
    </location>
</feature>
<feature type="transmembrane region" description="Helical" evidence="6">
    <location>
        <begin position="78"/>
        <end position="99"/>
    </location>
</feature>
<evidence type="ECO:0000256" key="4">
    <source>
        <dbReference type="ARBA" id="ARBA00022989"/>
    </source>
</evidence>
<protein>
    <submittedName>
        <fullName evidence="7">Cytochrome c oxidase assembly protein</fullName>
    </submittedName>
</protein>
<comment type="caution">
    <text evidence="7">The sequence shown here is derived from an EMBL/GenBank/DDBJ whole genome shotgun (WGS) entry which is preliminary data.</text>
</comment>
<feature type="transmembrane region" description="Helical" evidence="6">
    <location>
        <begin position="128"/>
        <end position="149"/>
    </location>
</feature>
<dbReference type="InterPro" id="IPR019108">
    <property type="entry name" value="Caa3_assmbl_CtaG-rel"/>
</dbReference>
<comment type="subcellular location">
    <subcellularLocation>
        <location evidence="1">Cell membrane</location>
        <topology evidence="1">Multi-pass membrane protein</topology>
    </subcellularLocation>
</comment>
<keyword evidence="2" id="KW-1003">Cell membrane</keyword>
<proteinExistence type="predicted"/>
<keyword evidence="3 6" id="KW-0812">Transmembrane</keyword>
<feature type="transmembrane region" description="Helical" evidence="6">
    <location>
        <begin position="241"/>
        <end position="263"/>
    </location>
</feature>
<name>A0ABS9TSE7_9PSEU</name>
<dbReference type="EMBL" id="JAKXMK010000043">
    <property type="protein sequence ID" value="MCH6171480.1"/>
    <property type="molecule type" value="Genomic_DNA"/>
</dbReference>
<keyword evidence="5 6" id="KW-0472">Membrane</keyword>
<evidence type="ECO:0000256" key="2">
    <source>
        <dbReference type="ARBA" id="ARBA00022475"/>
    </source>
</evidence>